<evidence type="ECO:0000256" key="1">
    <source>
        <dbReference type="ARBA" id="ARBA00004613"/>
    </source>
</evidence>
<dbReference type="Proteomes" id="UP001500021">
    <property type="component" value="Unassembled WGS sequence"/>
</dbReference>
<dbReference type="InterPro" id="IPR011330">
    <property type="entry name" value="Glyco_hydro/deAcase_b/a-brl"/>
</dbReference>
<reference evidence="5" key="1">
    <citation type="journal article" date="2019" name="Int. J. Syst. Evol. Microbiol.">
        <title>The Global Catalogue of Microorganisms (GCM) 10K type strain sequencing project: providing services to taxonomists for standard genome sequencing and annotation.</title>
        <authorList>
            <consortium name="The Broad Institute Genomics Platform"/>
            <consortium name="The Broad Institute Genome Sequencing Center for Infectious Disease"/>
            <person name="Wu L."/>
            <person name="Ma J."/>
        </authorList>
    </citation>
    <scope>NUCLEOTIDE SEQUENCE [LARGE SCALE GENOMIC DNA]</scope>
    <source>
        <strain evidence="5">JCM 15608</strain>
    </source>
</reference>
<dbReference type="EMBL" id="BAAAFA010000006">
    <property type="protein sequence ID" value="GAA0817817.1"/>
    <property type="molecule type" value="Genomic_DNA"/>
</dbReference>
<comment type="caution">
    <text evidence="4">The sequence shown here is derived from an EMBL/GenBank/DDBJ whole genome shotgun (WGS) entry which is preliminary data.</text>
</comment>
<keyword evidence="2" id="KW-0732">Signal</keyword>
<dbReference type="PROSITE" id="PS51677">
    <property type="entry name" value="NODB"/>
    <property type="match status" value="1"/>
</dbReference>
<dbReference type="Gene3D" id="3.20.20.370">
    <property type="entry name" value="Glycoside hydrolase/deacetylase"/>
    <property type="match status" value="1"/>
</dbReference>
<dbReference type="PANTHER" id="PTHR34216">
    <property type="match status" value="1"/>
</dbReference>
<feature type="domain" description="NodB homology" evidence="3">
    <location>
        <begin position="54"/>
        <end position="283"/>
    </location>
</feature>
<organism evidence="4 5">
    <name type="scientific">Colwellia asteriadis</name>
    <dbReference type="NCBI Taxonomy" id="517723"/>
    <lineage>
        <taxon>Bacteria</taxon>
        <taxon>Pseudomonadati</taxon>
        <taxon>Pseudomonadota</taxon>
        <taxon>Gammaproteobacteria</taxon>
        <taxon>Alteromonadales</taxon>
        <taxon>Colwelliaceae</taxon>
        <taxon>Colwellia</taxon>
    </lineage>
</organism>
<dbReference type="InterPro" id="IPR002509">
    <property type="entry name" value="NODB_dom"/>
</dbReference>
<dbReference type="InterPro" id="IPR051398">
    <property type="entry name" value="Polysacch_Deacetylase"/>
</dbReference>
<accession>A0ABP3WGI7</accession>
<dbReference type="CDD" id="cd10973">
    <property type="entry name" value="CE4_DAC_u4_5s"/>
    <property type="match status" value="1"/>
</dbReference>
<evidence type="ECO:0000256" key="2">
    <source>
        <dbReference type="ARBA" id="ARBA00022729"/>
    </source>
</evidence>
<evidence type="ECO:0000313" key="5">
    <source>
        <dbReference type="Proteomes" id="UP001500021"/>
    </source>
</evidence>
<proteinExistence type="predicted"/>
<sequence length="335" mass="37728">MQYHHVSDETPKSTSITPAQFEKHLQFLKDNHFKVVALSTLVEAIKTEQPLEDKLVAITFDDAYSNIATNAKPLLDKFNFPYTIFVNPAVINRNENNPASNSLSWAQLKALADEGVIIANHGYEHHSLARIPTSETEQLTQQQWLTQQGTLLVKAEAIIKEKTGQSWHYFAYPYGEYDVATQKWLRELGYVGFSQQSGAVGLASDLSSLSRFPVSMPYDKISSLRDKLGSLPLALGLKGENANTIYKYGEPKSITFNVENDDFYKAGLNCYISGLGKQDITWHDDNSFSITFSKDLPVGRVRGNCTAASISEPGRYYWYSKPWFILNEDGSWYPL</sequence>
<dbReference type="Pfam" id="PF01522">
    <property type="entry name" value="Polysacc_deac_1"/>
    <property type="match status" value="1"/>
</dbReference>
<name>A0ABP3WGI7_9GAMM</name>
<comment type="subcellular location">
    <subcellularLocation>
        <location evidence="1">Secreted</location>
    </subcellularLocation>
</comment>
<keyword evidence="5" id="KW-1185">Reference proteome</keyword>
<dbReference type="PANTHER" id="PTHR34216:SF3">
    <property type="entry name" value="POLY-BETA-1,6-N-ACETYL-D-GLUCOSAMINE N-DEACETYLASE"/>
    <property type="match status" value="1"/>
</dbReference>
<dbReference type="SUPFAM" id="SSF88713">
    <property type="entry name" value="Glycoside hydrolase/deacetylase"/>
    <property type="match status" value="1"/>
</dbReference>
<evidence type="ECO:0000259" key="3">
    <source>
        <dbReference type="PROSITE" id="PS51677"/>
    </source>
</evidence>
<protein>
    <submittedName>
        <fullName evidence="4">Polysaccharide deacetylase family protein</fullName>
    </submittedName>
</protein>
<gene>
    <name evidence="4" type="ORF">GCM10009111_19600</name>
</gene>
<evidence type="ECO:0000313" key="4">
    <source>
        <dbReference type="EMBL" id="GAA0817817.1"/>
    </source>
</evidence>